<dbReference type="PANTHER" id="PTHR23355">
    <property type="entry name" value="RIBONUCLEASE"/>
    <property type="match status" value="1"/>
</dbReference>
<evidence type="ECO:0000313" key="3">
    <source>
        <dbReference type="EMBL" id="XBV86568.1"/>
    </source>
</evidence>
<feature type="region of interest" description="Disordered" evidence="1">
    <location>
        <begin position="1"/>
        <end position="26"/>
    </location>
</feature>
<dbReference type="AlphaFoldDB" id="A0AAU7UE55"/>
<gene>
    <name evidence="3" type="ORF">ABOD76_09745</name>
</gene>
<dbReference type="InterPro" id="IPR036388">
    <property type="entry name" value="WH-like_DNA-bd_sf"/>
</dbReference>
<dbReference type="Gene3D" id="1.10.10.10">
    <property type="entry name" value="Winged helix-like DNA-binding domain superfamily/Winged helix DNA-binding domain"/>
    <property type="match status" value="1"/>
</dbReference>
<dbReference type="InterPro" id="IPR050180">
    <property type="entry name" value="RNR_Ribonuclease"/>
</dbReference>
<dbReference type="SMART" id="SM00955">
    <property type="entry name" value="RNB"/>
    <property type="match status" value="1"/>
</dbReference>
<dbReference type="InterPro" id="IPR001900">
    <property type="entry name" value="RNase_II/R"/>
</dbReference>
<dbReference type="InterPro" id="IPR012340">
    <property type="entry name" value="NA-bd_OB-fold"/>
</dbReference>
<dbReference type="GO" id="GO:0000175">
    <property type="term" value="F:3'-5'-RNA exonuclease activity"/>
    <property type="evidence" value="ECO:0007669"/>
    <property type="project" value="TreeGrafter"/>
</dbReference>
<dbReference type="PANTHER" id="PTHR23355:SF42">
    <property type="entry name" value="RIBONUCLEASE II, CHLOROPLASTIC_MITOCHONDRIAL"/>
    <property type="match status" value="1"/>
</dbReference>
<dbReference type="Gene3D" id="2.40.50.140">
    <property type="entry name" value="Nucleic acid-binding proteins"/>
    <property type="match status" value="1"/>
</dbReference>
<protein>
    <submittedName>
        <fullName evidence="3">RNB domain-containing ribonuclease</fullName>
    </submittedName>
</protein>
<proteinExistence type="predicted"/>
<dbReference type="EMBL" id="CP158299">
    <property type="protein sequence ID" value="XBV86568.1"/>
    <property type="molecule type" value="Genomic_DNA"/>
</dbReference>
<sequence>MTSSLPDLSPAQRSEVELLARGKQDKSRTLRDLKLPETPQSAHALLLRLGLWTEQNVPFPDRAGVALASPELPVPAWPDEPRLDLTHLTALAIDDDGNRDPDDALSLEVLPDGLRRLWIHVADVAALVPPDSELDLEARRRGATLYLPDHTSGMLPDALVEQVGLGLHPQSPALSISIDFGSDGQAESVDVQLTRLQVTRLSYREAQERLDAGDPLLGGLHQLAQASRALRQAEGALSIDLPEVLVKVQAGEVSIRPLPRYDSRFVVQECMTLAGWAAAIYADDLEIALPFATQDPPHRDSPPGDSLPAQWARRKTLSRTRFQPLLGPHSGMGLDAYAQCTSPIRRYLDLVVHQQLRAALKEEEGLSGREIAARVAEATMNAGAVRSAEREARRHWTLVQLQRHPEQTYPAVVVDRRGPQATLLLPDLALDAPLTTPAPLGSELTVQLASVDLPAQTVRFRQVGPG</sequence>
<feature type="compositionally biased region" description="Basic and acidic residues" evidence="1">
    <location>
        <begin position="14"/>
        <end position="26"/>
    </location>
</feature>
<dbReference type="GO" id="GO:0000932">
    <property type="term" value="C:P-body"/>
    <property type="evidence" value="ECO:0007669"/>
    <property type="project" value="TreeGrafter"/>
</dbReference>
<dbReference type="RefSeq" id="WP_350244640.1">
    <property type="nucleotide sequence ID" value="NZ_CP158299.1"/>
</dbReference>
<dbReference type="GO" id="GO:0006402">
    <property type="term" value="P:mRNA catabolic process"/>
    <property type="evidence" value="ECO:0007669"/>
    <property type="project" value="TreeGrafter"/>
</dbReference>
<feature type="domain" description="RNB" evidence="2">
    <location>
        <begin position="82"/>
        <end position="362"/>
    </location>
</feature>
<accession>A0AAU7UE55</accession>
<dbReference type="SUPFAM" id="SSF50249">
    <property type="entry name" value="Nucleic acid-binding proteins"/>
    <property type="match status" value="2"/>
</dbReference>
<evidence type="ECO:0000259" key="2">
    <source>
        <dbReference type="SMART" id="SM00955"/>
    </source>
</evidence>
<dbReference type="InterPro" id="IPR056404">
    <property type="entry name" value="HTH_RNase_II"/>
</dbReference>
<organism evidence="3">
    <name type="scientific">Deinococcus sonorensis KR-87</name>
    <dbReference type="NCBI Taxonomy" id="694439"/>
    <lineage>
        <taxon>Bacteria</taxon>
        <taxon>Thermotogati</taxon>
        <taxon>Deinococcota</taxon>
        <taxon>Deinococci</taxon>
        <taxon>Deinococcales</taxon>
        <taxon>Deinococcaceae</taxon>
        <taxon>Deinococcus</taxon>
    </lineage>
</organism>
<name>A0AAU7UE55_9DEIO</name>
<dbReference type="InterPro" id="IPR040596">
    <property type="entry name" value="RNase_II_C_S1"/>
</dbReference>
<evidence type="ECO:0000256" key="1">
    <source>
        <dbReference type="SAM" id="MobiDB-lite"/>
    </source>
</evidence>
<dbReference type="Pfam" id="PF00773">
    <property type="entry name" value="RNB"/>
    <property type="match status" value="2"/>
</dbReference>
<dbReference type="Pfam" id="PF18614">
    <property type="entry name" value="RNase_II_C_S1"/>
    <property type="match status" value="1"/>
</dbReference>
<reference evidence="3" key="1">
    <citation type="submission" date="2024-06" db="EMBL/GenBank/DDBJ databases">
        <title>Draft Genome Sequence of Deinococcus sonorensis Type Strain KR-87, a Biofilm Producing Representative of the Genus Deinococcus.</title>
        <authorList>
            <person name="Boren L.S."/>
            <person name="Grosso R.A."/>
            <person name="Hugenberg-Cox A.N."/>
            <person name="Hill J.T.E."/>
            <person name="Albert C.M."/>
            <person name="Tuohy J.M."/>
        </authorList>
    </citation>
    <scope>NUCLEOTIDE SEQUENCE</scope>
    <source>
        <strain evidence="3">KR-87</strain>
    </source>
</reference>
<dbReference type="GO" id="GO:0003723">
    <property type="term" value="F:RNA binding"/>
    <property type="evidence" value="ECO:0007669"/>
    <property type="project" value="InterPro"/>
</dbReference>
<dbReference type="KEGG" id="dsc:ABOD76_09745"/>
<dbReference type="Pfam" id="PF23161">
    <property type="entry name" value="HTH_RNase_II"/>
    <property type="match status" value="1"/>
</dbReference>